<dbReference type="Pfam" id="PF16177">
    <property type="entry name" value="ACAS_N"/>
    <property type="match status" value="1"/>
</dbReference>
<protein>
    <submittedName>
        <fullName evidence="5">Propionyl-CoA synthetase</fullName>
    </submittedName>
</protein>
<dbReference type="InterPro" id="IPR000873">
    <property type="entry name" value="AMP-dep_synth/lig_dom"/>
</dbReference>
<dbReference type="InterPro" id="IPR025110">
    <property type="entry name" value="AMP-bd_C"/>
</dbReference>
<feature type="domain" description="AMP-dependent synthetase/ligase" evidence="2">
    <location>
        <begin position="64"/>
        <end position="444"/>
    </location>
</feature>
<evidence type="ECO:0000259" key="3">
    <source>
        <dbReference type="Pfam" id="PF13193"/>
    </source>
</evidence>
<dbReference type="SUPFAM" id="SSF56801">
    <property type="entry name" value="Acetyl-CoA synthetase-like"/>
    <property type="match status" value="1"/>
</dbReference>
<dbReference type="PROSITE" id="PS00455">
    <property type="entry name" value="AMP_BINDING"/>
    <property type="match status" value="1"/>
</dbReference>
<evidence type="ECO:0000313" key="6">
    <source>
        <dbReference type="Proteomes" id="UP000319148"/>
    </source>
</evidence>
<reference evidence="6" key="1">
    <citation type="submission" date="2019-06" db="EMBL/GenBank/DDBJ databases">
        <title>The complete genome of Emcibacter congregatus ZYLT.</title>
        <authorList>
            <person name="Zhao Z."/>
        </authorList>
    </citation>
    <scope>NUCLEOTIDE SEQUENCE [LARGE SCALE GENOMIC DNA]</scope>
    <source>
        <strain evidence="6">MCCC 1A06723</strain>
    </source>
</reference>
<dbReference type="Proteomes" id="UP000319148">
    <property type="component" value="Unassembled WGS sequence"/>
</dbReference>
<dbReference type="FunFam" id="3.30.300.30:FF:000017">
    <property type="entry name" value="Acyl-CoA synthetase short-chain family member 3"/>
    <property type="match status" value="1"/>
</dbReference>
<dbReference type="GO" id="GO:0050218">
    <property type="term" value="F:propionate-CoA ligase activity"/>
    <property type="evidence" value="ECO:0007669"/>
    <property type="project" value="TreeGrafter"/>
</dbReference>
<keyword evidence="6" id="KW-1185">Reference proteome</keyword>
<dbReference type="OrthoDB" id="4471305at2"/>
<dbReference type="InterPro" id="IPR032387">
    <property type="entry name" value="ACAS_N"/>
</dbReference>
<dbReference type="RefSeq" id="WP_139938500.1">
    <property type="nucleotide sequence ID" value="NZ_JBHSYP010000022.1"/>
</dbReference>
<dbReference type="PANTHER" id="PTHR43347:SF3">
    <property type="entry name" value="ACYL-COA SYNTHETASE SHORT-CHAIN FAMILY MEMBER 3, MITOCHONDRIAL"/>
    <property type="match status" value="1"/>
</dbReference>
<evidence type="ECO:0000259" key="4">
    <source>
        <dbReference type="Pfam" id="PF16177"/>
    </source>
</evidence>
<gene>
    <name evidence="5" type="ORF">FIV46_03730</name>
</gene>
<evidence type="ECO:0000256" key="1">
    <source>
        <dbReference type="ARBA" id="ARBA00006432"/>
    </source>
</evidence>
<evidence type="ECO:0000259" key="2">
    <source>
        <dbReference type="Pfam" id="PF00501"/>
    </source>
</evidence>
<dbReference type="InterPro" id="IPR045851">
    <property type="entry name" value="AMP-bd_C_sf"/>
</dbReference>
<proteinExistence type="inferred from homology"/>
<name>A0A501PSG8_9PROT</name>
<feature type="domain" description="AMP-binding enzyme C-terminal" evidence="3">
    <location>
        <begin position="509"/>
        <end position="587"/>
    </location>
</feature>
<dbReference type="EMBL" id="VFIY01000004">
    <property type="protein sequence ID" value="TPD63195.1"/>
    <property type="molecule type" value="Genomic_DNA"/>
</dbReference>
<dbReference type="PANTHER" id="PTHR43347">
    <property type="entry name" value="ACYL-COA SYNTHETASE"/>
    <property type="match status" value="1"/>
</dbReference>
<comment type="similarity">
    <text evidence="1">Belongs to the ATP-dependent AMP-binding enzyme family.</text>
</comment>
<dbReference type="Gene3D" id="3.40.50.12780">
    <property type="entry name" value="N-terminal domain of ligase-like"/>
    <property type="match status" value="1"/>
</dbReference>
<dbReference type="AlphaFoldDB" id="A0A501PSG8"/>
<dbReference type="Pfam" id="PF13193">
    <property type="entry name" value="AMP-binding_C"/>
    <property type="match status" value="1"/>
</dbReference>
<dbReference type="InterPro" id="IPR042099">
    <property type="entry name" value="ANL_N_sf"/>
</dbReference>
<sequence length="628" mass="68757">MSNYEQLISSWRASPEDFWKEAAEQLAWDTFPTRILQQNDDIYRWFADGTLSACHNLIDRHVKAGRGDQAALVYDSPMTGGVRSYSYDDLLEEVSRLAGAFRRAGVEKGDRVVIYMPMVPEAVFAMLACCRIGAVHSVVFGGFAARELAKRIDDATPKLVLSASCGLEPGRVVAYKPLLEEALQLSAHKPEQCVILQRPEHEAELKEGDADWRQFTEGAEPADCVVTNATDPLYVLYTSGTTGVPKGVVRDVGGYLTALSWSMEQIYGMQAGETYWAASDIGWVVGHSYIVYAPLLVGCTTILYEGKPIGTPDPGAFWRVIEDHKVKVLFTAPTALRAIKKEDPAGSYKEKYDVSSLTHLFLAGERADPDSLIWAHKLLDVPVIDHWWQTETGWPAIGNFAGAGLKPVKPGSAGLAVPGYDFHVLNKWHEELKPGEIGDLAIRLPLPPGCLPTLWHNEEGFRKSYLTQHPGYYSTGDAGFIDDEGYISIMSRTDDLINVAGHRLSTGAMEEVISNHAQVAECAVIGVNDAIKGALPVAFVVLFADAEGEAETIEKELIASVRHEIGPVAALKHVIAVKRLPKTRSGKILRGTMRSMANGEEFTPPATIDDHTILDEIEQALGAEGYPQ</sequence>
<accession>A0A501PSG8</accession>
<dbReference type="InterPro" id="IPR020845">
    <property type="entry name" value="AMP-binding_CS"/>
</dbReference>
<comment type="caution">
    <text evidence="5">The sequence shown here is derived from an EMBL/GenBank/DDBJ whole genome shotgun (WGS) entry which is preliminary data.</text>
</comment>
<dbReference type="Pfam" id="PF00501">
    <property type="entry name" value="AMP-binding"/>
    <property type="match status" value="1"/>
</dbReference>
<organism evidence="5 6">
    <name type="scientific">Emcibacter nanhaiensis</name>
    <dbReference type="NCBI Taxonomy" id="1505037"/>
    <lineage>
        <taxon>Bacteria</taxon>
        <taxon>Pseudomonadati</taxon>
        <taxon>Pseudomonadota</taxon>
        <taxon>Alphaproteobacteria</taxon>
        <taxon>Emcibacterales</taxon>
        <taxon>Emcibacteraceae</taxon>
        <taxon>Emcibacter</taxon>
    </lineage>
</organism>
<dbReference type="Gene3D" id="3.30.300.30">
    <property type="match status" value="1"/>
</dbReference>
<feature type="domain" description="Acetyl-coenzyme A synthetase N-terminal" evidence="4">
    <location>
        <begin position="4"/>
        <end position="56"/>
    </location>
</feature>
<evidence type="ECO:0000313" key="5">
    <source>
        <dbReference type="EMBL" id="TPD63195.1"/>
    </source>
</evidence>